<protein>
    <submittedName>
        <fullName evidence="3">Potassium transporter</fullName>
    </submittedName>
</protein>
<dbReference type="SUPFAM" id="SSF116726">
    <property type="entry name" value="TrkA C-terminal domain-like"/>
    <property type="match status" value="1"/>
</dbReference>
<dbReference type="GO" id="GO:0006813">
    <property type="term" value="P:potassium ion transport"/>
    <property type="evidence" value="ECO:0007669"/>
    <property type="project" value="InterPro"/>
</dbReference>
<dbReference type="Gene3D" id="3.30.70.1450">
    <property type="entry name" value="Regulator of K+ conductance, C-terminal domain"/>
    <property type="match status" value="1"/>
</dbReference>
<dbReference type="Pfam" id="PF02254">
    <property type="entry name" value="TrkA_N"/>
    <property type="match status" value="1"/>
</dbReference>
<reference evidence="3 4" key="1">
    <citation type="journal article" date="2018" name="Nat. Biotechnol.">
        <title>A standardized bacterial taxonomy based on genome phylogeny substantially revises the tree of life.</title>
        <authorList>
            <person name="Parks D.H."/>
            <person name="Chuvochina M."/>
            <person name="Waite D.W."/>
            <person name="Rinke C."/>
            <person name="Skarshewski A."/>
            <person name="Chaumeil P.A."/>
            <person name="Hugenholtz P."/>
        </authorList>
    </citation>
    <scope>NUCLEOTIDE SEQUENCE [LARGE SCALE GENOMIC DNA]</scope>
    <source>
        <strain evidence="3">UBA10707</strain>
    </source>
</reference>
<evidence type="ECO:0000259" key="1">
    <source>
        <dbReference type="PROSITE" id="PS51201"/>
    </source>
</evidence>
<evidence type="ECO:0000313" key="3">
    <source>
        <dbReference type="EMBL" id="HBP28033.1"/>
    </source>
</evidence>
<dbReference type="Gene3D" id="3.40.50.720">
    <property type="entry name" value="NAD(P)-binding Rossmann-like Domain"/>
    <property type="match status" value="1"/>
</dbReference>
<sequence length="231" mass="25113">MGSLFTEQYAFSQSDSIIVIGLGTFGGAVAQSLIELGNDVMGIDSSEETVQEWAHKLTYAVQADATDAQVLRQLGVADFSHAIISIGNDMSANLMALLAVSELNIKDIWVKAMSPKHGHIAQRIGAHHVVYPEADMGRRIAHMVTSRMMDYIEFDDGYAIAKIWAPPPTHNKSLTESIVRGKFGVTIVGVKRSNEDFVHATPETRILPGDILIVSGPKHLVEKFSAAAKEN</sequence>
<dbReference type="InterPro" id="IPR006037">
    <property type="entry name" value="RCK_C"/>
</dbReference>
<dbReference type="InterPro" id="IPR050721">
    <property type="entry name" value="Trk_Ktr_HKT_K-transport"/>
</dbReference>
<dbReference type="Pfam" id="PF02080">
    <property type="entry name" value="TrkA_C"/>
    <property type="match status" value="1"/>
</dbReference>
<dbReference type="EMBL" id="DOEK01000004">
    <property type="protein sequence ID" value="HBP28033.1"/>
    <property type="molecule type" value="Genomic_DNA"/>
</dbReference>
<dbReference type="PANTHER" id="PTHR43833:SF7">
    <property type="entry name" value="KTR SYSTEM POTASSIUM UPTAKE PROTEIN C"/>
    <property type="match status" value="1"/>
</dbReference>
<evidence type="ECO:0000259" key="2">
    <source>
        <dbReference type="PROSITE" id="PS51202"/>
    </source>
</evidence>
<dbReference type="SUPFAM" id="SSF51735">
    <property type="entry name" value="NAD(P)-binding Rossmann-fold domains"/>
    <property type="match status" value="1"/>
</dbReference>
<dbReference type="InterPro" id="IPR036291">
    <property type="entry name" value="NAD(P)-bd_dom_sf"/>
</dbReference>
<proteinExistence type="predicted"/>
<dbReference type="GO" id="GO:0008324">
    <property type="term" value="F:monoatomic cation transmembrane transporter activity"/>
    <property type="evidence" value="ECO:0007669"/>
    <property type="project" value="InterPro"/>
</dbReference>
<dbReference type="InterPro" id="IPR003148">
    <property type="entry name" value="RCK_N"/>
</dbReference>
<dbReference type="PROSITE" id="PS51202">
    <property type="entry name" value="RCK_C"/>
    <property type="match status" value="1"/>
</dbReference>
<feature type="domain" description="RCK N-terminal" evidence="1">
    <location>
        <begin position="14"/>
        <end position="130"/>
    </location>
</feature>
<name>A0A356LAL5_9BURK</name>
<evidence type="ECO:0000313" key="4">
    <source>
        <dbReference type="Proteomes" id="UP000264036"/>
    </source>
</evidence>
<comment type="caution">
    <text evidence="3">The sequence shown here is derived from an EMBL/GenBank/DDBJ whole genome shotgun (WGS) entry which is preliminary data.</text>
</comment>
<dbReference type="AlphaFoldDB" id="A0A356LAL5"/>
<dbReference type="InterPro" id="IPR036721">
    <property type="entry name" value="RCK_C_sf"/>
</dbReference>
<organism evidence="3 4">
    <name type="scientific">Advenella kashmirensis</name>
    <dbReference type="NCBI Taxonomy" id="310575"/>
    <lineage>
        <taxon>Bacteria</taxon>
        <taxon>Pseudomonadati</taxon>
        <taxon>Pseudomonadota</taxon>
        <taxon>Betaproteobacteria</taxon>
        <taxon>Burkholderiales</taxon>
        <taxon>Alcaligenaceae</taxon>
    </lineage>
</organism>
<gene>
    <name evidence="3" type="ORF">DD666_01290</name>
</gene>
<dbReference type="PANTHER" id="PTHR43833">
    <property type="entry name" value="POTASSIUM CHANNEL PROTEIN 2-RELATED-RELATED"/>
    <property type="match status" value="1"/>
</dbReference>
<accession>A0A356LAL5</accession>
<feature type="domain" description="RCK C-terminal" evidence="2">
    <location>
        <begin position="146"/>
        <end position="230"/>
    </location>
</feature>
<dbReference type="PROSITE" id="PS51201">
    <property type="entry name" value="RCK_N"/>
    <property type="match status" value="1"/>
</dbReference>
<dbReference type="Proteomes" id="UP000264036">
    <property type="component" value="Unassembled WGS sequence"/>
</dbReference>